<dbReference type="GO" id="GO:0004830">
    <property type="term" value="F:tryptophan-tRNA ligase activity"/>
    <property type="evidence" value="ECO:0007669"/>
    <property type="project" value="UniProtKB-UniRule"/>
</dbReference>
<comment type="similarity">
    <text evidence="1 8 9">Belongs to the class-I aminoacyl-tRNA synthetase family.</text>
</comment>
<keyword evidence="4 8" id="KW-0067">ATP-binding</keyword>
<keyword evidence="5 8" id="KW-0648">Protein biosynthesis</keyword>
<comment type="function">
    <text evidence="8">Catalyzes the attachment of tryptophan to tRNA(Trp).</text>
</comment>
<feature type="short sequence motif" description="'HIGH' region" evidence="8">
    <location>
        <begin position="151"/>
        <end position="159"/>
    </location>
</feature>
<dbReference type="PROSITE" id="PS00178">
    <property type="entry name" value="AA_TRNA_LIGASE_I"/>
    <property type="match status" value="1"/>
</dbReference>
<accession>A0A1M5FNW5</accession>
<dbReference type="GO" id="GO:0006436">
    <property type="term" value="P:tryptophanyl-tRNA aminoacylation"/>
    <property type="evidence" value="ECO:0007669"/>
    <property type="project" value="UniProtKB-UniRule"/>
</dbReference>
<proteinExistence type="inferred from homology"/>
<evidence type="ECO:0000256" key="4">
    <source>
        <dbReference type="ARBA" id="ARBA00022840"/>
    </source>
</evidence>
<comment type="catalytic activity">
    <reaction evidence="7 8">
        <text>tRNA(Trp) + L-tryptophan + ATP = L-tryptophyl-tRNA(Trp) + AMP + diphosphate + H(+)</text>
        <dbReference type="Rhea" id="RHEA:24080"/>
        <dbReference type="Rhea" id="RHEA-COMP:9671"/>
        <dbReference type="Rhea" id="RHEA-COMP:9705"/>
        <dbReference type="ChEBI" id="CHEBI:15378"/>
        <dbReference type="ChEBI" id="CHEBI:30616"/>
        <dbReference type="ChEBI" id="CHEBI:33019"/>
        <dbReference type="ChEBI" id="CHEBI:57912"/>
        <dbReference type="ChEBI" id="CHEBI:78442"/>
        <dbReference type="ChEBI" id="CHEBI:78535"/>
        <dbReference type="ChEBI" id="CHEBI:456215"/>
        <dbReference type="EC" id="6.1.1.2"/>
    </reaction>
</comment>
<dbReference type="CDD" id="cd00806">
    <property type="entry name" value="TrpRS_core"/>
    <property type="match status" value="1"/>
</dbReference>
<dbReference type="Pfam" id="PF00579">
    <property type="entry name" value="tRNA-synt_1b"/>
    <property type="match status" value="1"/>
</dbReference>
<feature type="binding site" evidence="8">
    <location>
        <position position="326"/>
    </location>
    <ligand>
        <name>ATP</name>
        <dbReference type="ChEBI" id="CHEBI:30616"/>
    </ligand>
</feature>
<dbReference type="HAMAP" id="MF_00140_B">
    <property type="entry name" value="Trp_tRNA_synth_B"/>
    <property type="match status" value="1"/>
</dbReference>
<dbReference type="InterPro" id="IPR002305">
    <property type="entry name" value="aa-tRNA-synth_Ic"/>
</dbReference>
<protein>
    <recommendedName>
        <fullName evidence="8">Tryptophan--tRNA ligase</fullName>
        <ecNumber evidence="8">6.1.1.2</ecNumber>
    </recommendedName>
    <alternativeName>
        <fullName evidence="8">Tryptophanyl-tRNA synthetase</fullName>
        <shortName evidence="8">TrpRS</shortName>
    </alternativeName>
</protein>
<dbReference type="PANTHER" id="PTHR43766">
    <property type="entry name" value="TRYPTOPHAN--TRNA LIGASE, MITOCHONDRIAL"/>
    <property type="match status" value="1"/>
</dbReference>
<dbReference type="STRING" id="1302690.BUE76_18815"/>
<dbReference type="FunFam" id="1.10.240.10:FF:000005">
    <property type="entry name" value="Tryptophan--tRNA ligase"/>
    <property type="match status" value="1"/>
</dbReference>
<dbReference type="EC" id="6.1.1.2" evidence="8"/>
<dbReference type="GO" id="GO:0005524">
    <property type="term" value="F:ATP binding"/>
    <property type="evidence" value="ECO:0007669"/>
    <property type="project" value="UniProtKB-UniRule"/>
</dbReference>
<keyword evidence="6 8" id="KW-0030">Aminoacyl-tRNA synthetase</keyword>
<dbReference type="Gene3D" id="1.10.240.10">
    <property type="entry name" value="Tyrosyl-Transfer RNA Synthetase"/>
    <property type="match status" value="1"/>
</dbReference>
<name>A0A1M5FNW5_9BACT</name>
<comment type="subcellular location">
    <subcellularLocation>
        <location evidence="8">Cytoplasm</location>
    </subcellularLocation>
</comment>
<keyword evidence="3 8" id="KW-0547">Nucleotide-binding</keyword>
<dbReference type="PRINTS" id="PR01039">
    <property type="entry name" value="TRNASYNTHTRP"/>
</dbReference>
<sequence>MAIVLGCILQGLPGGEHGARYIFAQHVYRIAHMHQGLHAGGVQFLQLVDKTDHFLQIAFDGFLFFGVEVQVGQGGQFIYQGIVYLHIDKYKRFEVWSWGFGVEWLETGIGCLFTRSCGGSWKNLKLQTPNSQLPTIFAALMKEIVVSGIRPTGFLHLGNYFGAMRNYVRMQEQYDCYFFVADWHSLTTHPDTKELQDSVLRVLAENIAAGLDPEKACLYVQSAIPEISELYLYLNMLAYKGELEKTVTFKEKVRQHPENVNAGLLTYPVLQTADIIIHRAKYVPVGKDQEQHLEMARNFAQRFNHRYGELFPEPHAFNFGNELVKVPSLDGTGKMSKSENQLATLYLADTDELIRKKVMKAKTDSGPTEPNSEMPDYIQNIFQLMSLVSEENTLQKFRDDFNAANIRYGDMKKQLAEDMVRFIAPIREKAEAIRADETYLKKVMQQGAEKARASAQETIREARAMMGLNYLG</sequence>
<dbReference type="NCBIfam" id="TIGR00233">
    <property type="entry name" value="trpS"/>
    <property type="match status" value="1"/>
</dbReference>
<dbReference type="InterPro" id="IPR014729">
    <property type="entry name" value="Rossmann-like_a/b/a_fold"/>
</dbReference>
<dbReference type="PANTHER" id="PTHR43766:SF1">
    <property type="entry name" value="TRYPTOPHAN--TRNA LIGASE, MITOCHONDRIAL"/>
    <property type="match status" value="1"/>
</dbReference>
<feature type="binding site" evidence="8">
    <location>
        <begin position="150"/>
        <end position="152"/>
    </location>
    <ligand>
        <name>ATP</name>
        <dbReference type="ChEBI" id="CHEBI:30616"/>
    </ligand>
</feature>
<evidence type="ECO:0000256" key="9">
    <source>
        <dbReference type="RuleBase" id="RU363036"/>
    </source>
</evidence>
<dbReference type="InterPro" id="IPR002306">
    <property type="entry name" value="Trp-tRNA-ligase"/>
</dbReference>
<organism evidence="10 11">
    <name type="scientific">Cnuella takakiae</name>
    <dbReference type="NCBI Taxonomy" id="1302690"/>
    <lineage>
        <taxon>Bacteria</taxon>
        <taxon>Pseudomonadati</taxon>
        <taxon>Bacteroidota</taxon>
        <taxon>Chitinophagia</taxon>
        <taxon>Chitinophagales</taxon>
        <taxon>Chitinophagaceae</taxon>
        <taxon>Cnuella</taxon>
    </lineage>
</organism>
<evidence type="ECO:0000313" key="10">
    <source>
        <dbReference type="EMBL" id="SHF92872.1"/>
    </source>
</evidence>
<dbReference type="Proteomes" id="UP000184368">
    <property type="component" value="Unassembled WGS sequence"/>
</dbReference>
<evidence type="ECO:0000256" key="1">
    <source>
        <dbReference type="ARBA" id="ARBA00005594"/>
    </source>
</evidence>
<dbReference type="Gene3D" id="3.40.50.620">
    <property type="entry name" value="HUPs"/>
    <property type="match status" value="1"/>
</dbReference>
<feature type="binding site" evidence="8">
    <location>
        <position position="274"/>
    </location>
    <ligand>
        <name>L-tryptophan</name>
        <dbReference type="ChEBI" id="CHEBI:57912"/>
    </ligand>
</feature>
<evidence type="ECO:0000313" key="11">
    <source>
        <dbReference type="Proteomes" id="UP000184368"/>
    </source>
</evidence>
<reference evidence="10 11" key="1">
    <citation type="submission" date="2016-11" db="EMBL/GenBank/DDBJ databases">
        <authorList>
            <person name="Jaros S."/>
            <person name="Januszkiewicz K."/>
            <person name="Wedrychowicz H."/>
        </authorList>
    </citation>
    <scope>NUCLEOTIDE SEQUENCE [LARGE SCALE GENOMIC DNA]</scope>
    <source>
        <strain evidence="10 11">DSM 26897</strain>
    </source>
</reference>
<dbReference type="InterPro" id="IPR024109">
    <property type="entry name" value="Trp-tRNA-ligase_bac-type"/>
</dbReference>
<feature type="binding site" evidence="8">
    <location>
        <begin position="334"/>
        <end position="338"/>
    </location>
    <ligand>
        <name>ATP</name>
        <dbReference type="ChEBI" id="CHEBI:30616"/>
    </ligand>
</feature>
<dbReference type="GO" id="GO:0005829">
    <property type="term" value="C:cytosol"/>
    <property type="evidence" value="ECO:0007669"/>
    <property type="project" value="TreeGrafter"/>
</dbReference>
<dbReference type="EMBL" id="FQUO01000014">
    <property type="protein sequence ID" value="SHF92872.1"/>
    <property type="molecule type" value="Genomic_DNA"/>
</dbReference>
<evidence type="ECO:0000256" key="5">
    <source>
        <dbReference type="ARBA" id="ARBA00022917"/>
    </source>
</evidence>
<feature type="binding site" evidence="8">
    <location>
        <begin position="286"/>
        <end position="288"/>
    </location>
    <ligand>
        <name>ATP</name>
        <dbReference type="ChEBI" id="CHEBI:30616"/>
    </ligand>
</feature>
<evidence type="ECO:0000256" key="6">
    <source>
        <dbReference type="ARBA" id="ARBA00023146"/>
    </source>
</evidence>
<evidence type="ECO:0000256" key="7">
    <source>
        <dbReference type="ARBA" id="ARBA00049929"/>
    </source>
</evidence>
<keyword evidence="8" id="KW-0963">Cytoplasm</keyword>
<dbReference type="AlphaFoldDB" id="A0A1M5FNW5"/>
<keyword evidence="11" id="KW-1185">Reference proteome</keyword>
<dbReference type="InterPro" id="IPR050203">
    <property type="entry name" value="Trp-tRNA_synthetase"/>
</dbReference>
<keyword evidence="2 8" id="KW-0436">Ligase</keyword>
<dbReference type="SUPFAM" id="SSF52374">
    <property type="entry name" value="Nucleotidylyl transferase"/>
    <property type="match status" value="1"/>
</dbReference>
<evidence type="ECO:0000256" key="8">
    <source>
        <dbReference type="HAMAP-Rule" id="MF_00140"/>
    </source>
</evidence>
<gene>
    <name evidence="8" type="primary">trpS</name>
    <name evidence="10" type="ORF">SAMN05444008_11479</name>
</gene>
<evidence type="ECO:0000256" key="2">
    <source>
        <dbReference type="ARBA" id="ARBA00022598"/>
    </source>
</evidence>
<evidence type="ECO:0000256" key="3">
    <source>
        <dbReference type="ARBA" id="ARBA00022741"/>
    </source>
</evidence>
<dbReference type="InterPro" id="IPR001412">
    <property type="entry name" value="aa-tRNA-synth_I_CS"/>
</dbReference>
<comment type="subunit">
    <text evidence="8">Homodimer.</text>
</comment>
<feature type="short sequence motif" description="'KMSKS' region" evidence="8">
    <location>
        <begin position="334"/>
        <end position="338"/>
    </location>
</feature>
<feature type="binding site" evidence="8">
    <location>
        <begin position="158"/>
        <end position="159"/>
    </location>
    <ligand>
        <name>ATP</name>
        <dbReference type="ChEBI" id="CHEBI:30616"/>
    </ligand>
</feature>